<sequence length="108" mass="11260">MDTDASKTKSDAAGSTEPQKYIRTYAGDMEVVQKGGIPDLAPLVSDKKSEPVSAATPTPTPVEITVPLVTKDIPPPAQVASASNPQSRAPIESQPAEDTTYNGIVLPN</sequence>
<feature type="compositionally biased region" description="Basic and acidic residues" evidence="1">
    <location>
        <begin position="1"/>
        <end position="10"/>
    </location>
</feature>
<comment type="caution">
    <text evidence="2">The sequence shown here is derived from an EMBL/GenBank/DDBJ whole genome shotgun (WGS) entry which is preliminary data.</text>
</comment>
<feature type="region of interest" description="Disordered" evidence="1">
    <location>
        <begin position="73"/>
        <end position="108"/>
    </location>
</feature>
<evidence type="ECO:0000313" key="3">
    <source>
        <dbReference type="Proteomes" id="UP000178815"/>
    </source>
</evidence>
<proteinExistence type="predicted"/>
<protein>
    <submittedName>
        <fullName evidence="2">Uncharacterized protein</fullName>
    </submittedName>
</protein>
<name>A0A1F6CGW1_9BACT</name>
<feature type="region of interest" description="Disordered" evidence="1">
    <location>
        <begin position="1"/>
        <end position="21"/>
    </location>
</feature>
<dbReference type="EMBL" id="MFKU01000012">
    <property type="protein sequence ID" value="OGG48466.1"/>
    <property type="molecule type" value="Genomic_DNA"/>
</dbReference>
<dbReference type="AlphaFoldDB" id="A0A1F6CGW1"/>
<accession>A0A1F6CGW1</accession>
<dbReference type="Proteomes" id="UP000178815">
    <property type="component" value="Unassembled WGS sequence"/>
</dbReference>
<organism evidence="2 3">
    <name type="scientific">Candidatus Kaiserbacteria bacterium RIFCSPHIGHO2_01_FULL_53_31</name>
    <dbReference type="NCBI Taxonomy" id="1798481"/>
    <lineage>
        <taxon>Bacteria</taxon>
        <taxon>Candidatus Kaiseribacteriota</taxon>
    </lineage>
</organism>
<dbReference type="STRING" id="1798481.A2678_01700"/>
<evidence type="ECO:0000313" key="2">
    <source>
        <dbReference type="EMBL" id="OGG48466.1"/>
    </source>
</evidence>
<reference evidence="2 3" key="1">
    <citation type="journal article" date="2016" name="Nat. Commun.">
        <title>Thousands of microbial genomes shed light on interconnected biogeochemical processes in an aquifer system.</title>
        <authorList>
            <person name="Anantharaman K."/>
            <person name="Brown C.T."/>
            <person name="Hug L.A."/>
            <person name="Sharon I."/>
            <person name="Castelle C.J."/>
            <person name="Probst A.J."/>
            <person name="Thomas B.C."/>
            <person name="Singh A."/>
            <person name="Wilkins M.J."/>
            <person name="Karaoz U."/>
            <person name="Brodie E.L."/>
            <person name="Williams K.H."/>
            <person name="Hubbard S.S."/>
            <person name="Banfield J.F."/>
        </authorList>
    </citation>
    <scope>NUCLEOTIDE SEQUENCE [LARGE SCALE GENOMIC DNA]</scope>
</reference>
<evidence type="ECO:0000256" key="1">
    <source>
        <dbReference type="SAM" id="MobiDB-lite"/>
    </source>
</evidence>
<gene>
    <name evidence="2" type="ORF">A2678_01700</name>
</gene>